<dbReference type="AlphaFoldDB" id="A0A844HMF5"/>
<feature type="region of interest" description="Disordered" evidence="1">
    <location>
        <begin position="285"/>
        <end position="310"/>
    </location>
</feature>
<name>A0A844HMF5_9RHOB</name>
<evidence type="ECO:0000259" key="2">
    <source>
        <dbReference type="Pfam" id="PF13403"/>
    </source>
</evidence>
<dbReference type="SUPFAM" id="SSF51294">
    <property type="entry name" value="Hedgehog/intein (Hint) domain"/>
    <property type="match status" value="1"/>
</dbReference>
<reference evidence="3 4" key="1">
    <citation type="submission" date="2019-11" db="EMBL/GenBank/DDBJ databases">
        <authorList>
            <person name="Dong K."/>
        </authorList>
    </citation>
    <scope>NUCLEOTIDE SEQUENCE [LARGE SCALE GENOMIC DNA]</scope>
    <source>
        <strain evidence="3 4">NBRC 112902</strain>
    </source>
</reference>
<dbReference type="InterPro" id="IPR036844">
    <property type="entry name" value="Hint_dom_sf"/>
</dbReference>
<dbReference type="InterPro" id="IPR028992">
    <property type="entry name" value="Hedgehog/Intein_dom"/>
</dbReference>
<sequence length="310" mass="32945">MAEFVVDATGAGAFGAVAGGNGEDDTIIVNIGPDFSGTIQISSSPFDGEIESTTVNLPEGWSLQLTGQEVIGDVEDPAYKNYSYVVLNADGQEVGTLSLNSNVIDGAPCFTRGTLIRTPQGDVAIEQLAPGDLVLTRDRGAQLVRWIGSTRLGAAALAALPHLRPIRIAAGALAEGVPNSDLLVSPQHRVLVRSRIAQRMFCADEVLVAARQLLDVPGITVADDVPEVEYIHMLFDQHEVVISNGAQTESLYPGAQALKFVGRAAAEEIFTLFPELRAADHAPIPARTLPGGRQSRQLARRHVQNGRGLQ</sequence>
<accession>A0A844HMF5</accession>
<proteinExistence type="predicted"/>
<dbReference type="Pfam" id="PF13403">
    <property type="entry name" value="Hint_2"/>
    <property type="match status" value="1"/>
</dbReference>
<keyword evidence="4" id="KW-1185">Reference proteome</keyword>
<organism evidence="3 4">
    <name type="scientific">Paracoccus litorisediminis</name>
    <dbReference type="NCBI Taxonomy" id="2006130"/>
    <lineage>
        <taxon>Bacteria</taxon>
        <taxon>Pseudomonadati</taxon>
        <taxon>Pseudomonadota</taxon>
        <taxon>Alphaproteobacteria</taxon>
        <taxon>Rhodobacterales</taxon>
        <taxon>Paracoccaceae</taxon>
        <taxon>Paracoccus</taxon>
    </lineage>
</organism>
<protein>
    <submittedName>
        <fullName evidence="3">Hemolysin-type calcium-binding region</fullName>
    </submittedName>
</protein>
<dbReference type="RefSeq" id="WP_155038866.1">
    <property type="nucleotide sequence ID" value="NZ_JBHGCD010000002.1"/>
</dbReference>
<evidence type="ECO:0000313" key="4">
    <source>
        <dbReference type="Proteomes" id="UP000449846"/>
    </source>
</evidence>
<evidence type="ECO:0000313" key="3">
    <source>
        <dbReference type="EMBL" id="MTH58931.1"/>
    </source>
</evidence>
<dbReference type="EMBL" id="WMIG01000002">
    <property type="protein sequence ID" value="MTH58931.1"/>
    <property type="molecule type" value="Genomic_DNA"/>
</dbReference>
<gene>
    <name evidence="3" type="ORF">GL300_06855</name>
</gene>
<dbReference type="OrthoDB" id="6305173at2"/>
<dbReference type="Proteomes" id="UP000449846">
    <property type="component" value="Unassembled WGS sequence"/>
</dbReference>
<evidence type="ECO:0000256" key="1">
    <source>
        <dbReference type="SAM" id="MobiDB-lite"/>
    </source>
</evidence>
<feature type="domain" description="Hedgehog/Intein (Hint)" evidence="2">
    <location>
        <begin position="108"/>
        <end position="254"/>
    </location>
</feature>
<comment type="caution">
    <text evidence="3">The sequence shown here is derived from an EMBL/GenBank/DDBJ whole genome shotgun (WGS) entry which is preliminary data.</text>
</comment>
<dbReference type="Gene3D" id="2.170.16.10">
    <property type="entry name" value="Hedgehog/Intein (Hint) domain"/>
    <property type="match status" value="1"/>
</dbReference>